<reference evidence="2" key="1">
    <citation type="journal article" date="2020" name="Stud. Mycol.">
        <title>101 Dothideomycetes genomes: a test case for predicting lifestyles and emergence of pathogens.</title>
        <authorList>
            <person name="Haridas S."/>
            <person name="Albert R."/>
            <person name="Binder M."/>
            <person name="Bloem J."/>
            <person name="Labutti K."/>
            <person name="Salamov A."/>
            <person name="Andreopoulos B."/>
            <person name="Baker S."/>
            <person name="Barry K."/>
            <person name="Bills G."/>
            <person name="Bluhm B."/>
            <person name="Cannon C."/>
            <person name="Castanera R."/>
            <person name="Culley D."/>
            <person name="Daum C."/>
            <person name="Ezra D."/>
            <person name="Gonzalez J."/>
            <person name="Henrissat B."/>
            <person name="Kuo A."/>
            <person name="Liang C."/>
            <person name="Lipzen A."/>
            <person name="Lutzoni F."/>
            <person name="Magnuson J."/>
            <person name="Mondo S."/>
            <person name="Nolan M."/>
            <person name="Ohm R."/>
            <person name="Pangilinan J."/>
            <person name="Park H.-J."/>
            <person name="Ramirez L."/>
            <person name="Alfaro M."/>
            <person name="Sun H."/>
            <person name="Tritt A."/>
            <person name="Yoshinaga Y."/>
            <person name="Zwiers L.-H."/>
            <person name="Turgeon B."/>
            <person name="Goodwin S."/>
            <person name="Spatafora J."/>
            <person name="Crous P."/>
            <person name="Grigoriev I."/>
        </authorList>
    </citation>
    <scope>NUCLEOTIDE SEQUENCE</scope>
    <source>
        <strain evidence="2">ATCC 74209</strain>
    </source>
</reference>
<keyword evidence="3" id="KW-1185">Reference proteome</keyword>
<name>A0A9P4N079_9PLEO</name>
<evidence type="ECO:0000313" key="2">
    <source>
        <dbReference type="EMBL" id="KAF2206018.1"/>
    </source>
</evidence>
<feature type="region of interest" description="Disordered" evidence="1">
    <location>
        <begin position="58"/>
        <end position="95"/>
    </location>
</feature>
<dbReference type="AlphaFoldDB" id="A0A9P4N079"/>
<protein>
    <submittedName>
        <fullName evidence="2">Uncharacterized protein</fullName>
    </submittedName>
</protein>
<dbReference type="EMBL" id="ML993846">
    <property type="protein sequence ID" value="KAF2206018.1"/>
    <property type="molecule type" value="Genomic_DNA"/>
</dbReference>
<feature type="compositionally biased region" description="Low complexity" evidence="1">
    <location>
        <begin position="73"/>
        <end position="86"/>
    </location>
</feature>
<dbReference type="OrthoDB" id="1689567at2759"/>
<evidence type="ECO:0000313" key="3">
    <source>
        <dbReference type="Proteomes" id="UP000799536"/>
    </source>
</evidence>
<proteinExistence type="predicted"/>
<sequence>MIYVYKLQGDNLRPLTSVTCPRRVLAMSMDASANRYAIAALLDGRMGIWCNLQLSGDMGEESGSKRRKSSIPAETASTSTANNTTEESNHGHGPYPMFESVGVRTNFEAINLEDVADHGRHWINQTWNLMLRGAPKIAENKINAQSATFQGIPVESGPSTIYRHLCSDDDPPRSVSICPQRRAVAFGCSAGIELHWIDILTGQSLNRWFPLTAPSDFIYFLPQPPGLESAKKLRLISSAAHPKDRPNISRKFFSAKPTLSLFWGPCGIEAFHSMTSSLHCDHYRAIPLSDGHHMLFTDPSSGNLFLGCDAPLGGPTKLLRKILLAPPEPGKLPRLYTTAADLSWGARIVAVYGDAIVLYNIPPDVFAFSHEEQKIEGWDADTSPHLLLKDAEQDNWMNWLDNDPELFDSHIPGWPVTINCTIIGTLEGTCELAILTHPDITVWAFALDGRSKTWQLRKDAESVVLSKRFITHEGHVKEKFPFDGAPGTIVATDSALAPSQDTSDDERSVGYDGCVSMDIGRRSSRALHIDEDAGIDWLVFRGCDAWFDMEGDVVMFGTDEAIWGI</sequence>
<dbReference type="Proteomes" id="UP000799536">
    <property type="component" value="Unassembled WGS sequence"/>
</dbReference>
<gene>
    <name evidence="2" type="ORF">GQ43DRAFT_445548</name>
</gene>
<evidence type="ECO:0000256" key="1">
    <source>
        <dbReference type="SAM" id="MobiDB-lite"/>
    </source>
</evidence>
<comment type="caution">
    <text evidence="2">The sequence shown here is derived from an EMBL/GenBank/DDBJ whole genome shotgun (WGS) entry which is preliminary data.</text>
</comment>
<organism evidence="2 3">
    <name type="scientific">Delitschia confertaspora ATCC 74209</name>
    <dbReference type="NCBI Taxonomy" id="1513339"/>
    <lineage>
        <taxon>Eukaryota</taxon>
        <taxon>Fungi</taxon>
        <taxon>Dikarya</taxon>
        <taxon>Ascomycota</taxon>
        <taxon>Pezizomycotina</taxon>
        <taxon>Dothideomycetes</taxon>
        <taxon>Pleosporomycetidae</taxon>
        <taxon>Pleosporales</taxon>
        <taxon>Delitschiaceae</taxon>
        <taxon>Delitschia</taxon>
    </lineage>
</organism>
<accession>A0A9P4N079</accession>